<proteinExistence type="predicted"/>
<reference evidence="6" key="1">
    <citation type="journal article" date="2009" name="Environ. Microbiol.">
        <title>Contribution of mobile genetic elements to Desulfovibrio vulgaris genome plasticity.</title>
        <authorList>
            <person name="Walker C.B."/>
            <person name="Stolyar S."/>
            <person name="Chivian D."/>
            <person name="Pinel N."/>
            <person name="Gabster J.A."/>
            <person name="Dehal P.S."/>
            <person name="He Z."/>
            <person name="Yang Z.K."/>
            <person name="Yen H.C."/>
            <person name="Zhou J."/>
            <person name="Wall J.D."/>
            <person name="Hazen T.C."/>
            <person name="Arkin A.P."/>
            <person name="Stahl D.A."/>
        </authorList>
    </citation>
    <scope>NUCLEOTIDE SEQUENCE [LARGE SCALE GENOMIC DNA]</scope>
    <source>
        <strain evidence="6">DP4</strain>
    </source>
</reference>
<dbReference type="GO" id="GO:0006396">
    <property type="term" value="P:RNA processing"/>
    <property type="evidence" value="ECO:0007669"/>
    <property type="project" value="InterPro"/>
</dbReference>
<dbReference type="SUPFAM" id="SSF75217">
    <property type="entry name" value="alpha/beta knot"/>
    <property type="match status" value="1"/>
</dbReference>
<evidence type="ECO:0000313" key="6">
    <source>
        <dbReference type="Proteomes" id="UP000009173"/>
    </source>
</evidence>
<dbReference type="GO" id="GO:0005829">
    <property type="term" value="C:cytosol"/>
    <property type="evidence" value="ECO:0007669"/>
    <property type="project" value="TreeGrafter"/>
</dbReference>
<dbReference type="PANTHER" id="PTHR46429">
    <property type="entry name" value="23S RRNA (GUANOSINE-2'-O-)-METHYLTRANSFERASE RLMB"/>
    <property type="match status" value="1"/>
</dbReference>
<dbReference type="Gene3D" id="3.30.1330.30">
    <property type="match status" value="1"/>
</dbReference>
<dbReference type="HOGENOM" id="CLU_021322_0_1_7"/>
<dbReference type="InterPro" id="IPR013123">
    <property type="entry name" value="SpoU_subst-bd"/>
</dbReference>
<feature type="region of interest" description="Disordered" evidence="3">
    <location>
        <begin position="1"/>
        <end position="24"/>
    </location>
</feature>
<dbReference type="Pfam" id="PF00588">
    <property type="entry name" value="SpoU_methylase"/>
    <property type="match status" value="1"/>
</dbReference>
<keyword evidence="2 5" id="KW-0808">Transferase</keyword>
<dbReference type="GO" id="GO:0032259">
    <property type="term" value="P:methylation"/>
    <property type="evidence" value="ECO:0007669"/>
    <property type="project" value="UniProtKB-KW"/>
</dbReference>
<gene>
    <name evidence="5" type="ordered locus">Dvul_2919</name>
</gene>
<accession>A0A0H3ABA4</accession>
<sequence length="274" mass="28981">MSQGRPQVDAAPDDTAADTAQGAPVVATDQPVLPGLKPVLELLASDPARIDTVFIRRGRRTPDTDRLMDLCREMRVRFSLVEGQVLDKLYAGGHQGVVARLFEAGYVELDDLLRDAPDAPLPLIIALDQVQDPGNAGTLARSLYALGGAGLIVPRHNAAYLGAGAHRAAAGALEKLPVARVANLARALDEAAEAGYAIYGAMCGEGSVNAFTATLRTPCVLVLGNEDKGIRPNVAKRCDTLLHIPMLRDFDSFNVAQAGALLLGCFAAPLLRDR</sequence>
<organism evidence="5 6">
    <name type="scientific">Nitratidesulfovibrio vulgaris (strain DP4)</name>
    <name type="common">Desulfovibrio vulgaris</name>
    <dbReference type="NCBI Taxonomy" id="391774"/>
    <lineage>
        <taxon>Bacteria</taxon>
        <taxon>Pseudomonadati</taxon>
        <taxon>Thermodesulfobacteriota</taxon>
        <taxon>Desulfovibrionia</taxon>
        <taxon>Desulfovibrionales</taxon>
        <taxon>Desulfovibrionaceae</taxon>
        <taxon>Nitratidesulfovibrio</taxon>
    </lineage>
</organism>
<dbReference type="InterPro" id="IPR004441">
    <property type="entry name" value="rRNA_MeTrfase_TrmH"/>
</dbReference>
<dbReference type="InterPro" id="IPR029026">
    <property type="entry name" value="tRNA_m1G_MTases_N"/>
</dbReference>
<dbReference type="Gene3D" id="3.40.1280.10">
    <property type="match status" value="1"/>
</dbReference>
<dbReference type="SUPFAM" id="SSF55315">
    <property type="entry name" value="L30e-like"/>
    <property type="match status" value="1"/>
</dbReference>
<dbReference type="SMART" id="SM00967">
    <property type="entry name" value="SpoU_sub_bind"/>
    <property type="match status" value="1"/>
</dbReference>
<dbReference type="InterPro" id="IPR029064">
    <property type="entry name" value="Ribosomal_eL30-like_sf"/>
</dbReference>
<feature type="domain" description="RNA 2-O ribose methyltransferase substrate binding" evidence="4">
    <location>
        <begin position="32"/>
        <end position="107"/>
    </location>
</feature>
<keyword evidence="1 5" id="KW-0489">Methyltransferase</keyword>
<protein>
    <submittedName>
        <fullName evidence="5">RNA methyltransferase, TrmH family, group 3</fullName>
    </submittedName>
</protein>
<dbReference type="EMBL" id="CP000527">
    <property type="protein sequence ID" value="ABM29930.1"/>
    <property type="molecule type" value="Genomic_DNA"/>
</dbReference>
<dbReference type="InterPro" id="IPR029028">
    <property type="entry name" value="Alpha/beta_knot_MTases"/>
</dbReference>
<dbReference type="AlphaFoldDB" id="A0A0H3ABA4"/>
<dbReference type="PANTHER" id="PTHR46429:SF1">
    <property type="entry name" value="23S RRNA (GUANOSINE-2'-O-)-METHYLTRANSFERASE RLMB"/>
    <property type="match status" value="1"/>
</dbReference>
<evidence type="ECO:0000256" key="3">
    <source>
        <dbReference type="SAM" id="MobiDB-lite"/>
    </source>
</evidence>
<dbReference type="CDD" id="cd18103">
    <property type="entry name" value="SpoU-like_RlmB"/>
    <property type="match status" value="1"/>
</dbReference>
<evidence type="ECO:0000256" key="2">
    <source>
        <dbReference type="ARBA" id="ARBA00022679"/>
    </source>
</evidence>
<evidence type="ECO:0000256" key="1">
    <source>
        <dbReference type="ARBA" id="ARBA00022603"/>
    </source>
</evidence>
<dbReference type="InterPro" id="IPR001537">
    <property type="entry name" value="SpoU_MeTrfase"/>
</dbReference>
<dbReference type="Proteomes" id="UP000009173">
    <property type="component" value="Chromosome"/>
</dbReference>
<dbReference type="KEGG" id="dvl:Dvul_2919"/>
<evidence type="ECO:0000313" key="5">
    <source>
        <dbReference type="EMBL" id="ABM29930.1"/>
    </source>
</evidence>
<dbReference type="GO" id="GO:0008173">
    <property type="term" value="F:RNA methyltransferase activity"/>
    <property type="evidence" value="ECO:0007669"/>
    <property type="project" value="InterPro"/>
</dbReference>
<name>A0A0H3ABA4_NITV4</name>
<evidence type="ECO:0000259" key="4">
    <source>
        <dbReference type="SMART" id="SM00967"/>
    </source>
</evidence>
<dbReference type="Pfam" id="PF08032">
    <property type="entry name" value="SpoU_sub_bind"/>
    <property type="match status" value="1"/>
</dbReference>
<dbReference type="GO" id="GO:0003723">
    <property type="term" value="F:RNA binding"/>
    <property type="evidence" value="ECO:0007669"/>
    <property type="project" value="InterPro"/>
</dbReference>